<dbReference type="AlphaFoldDB" id="A0AAW0ESI5"/>
<evidence type="ECO:0000256" key="8">
    <source>
        <dbReference type="ARBA" id="ARBA00022679"/>
    </source>
</evidence>
<evidence type="ECO:0000256" key="19">
    <source>
        <dbReference type="SAM" id="MobiDB-lite"/>
    </source>
</evidence>
<evidence type="ECO:0000256" key="14">
    <source>
        <dbReference type="ARBA" id="ARBA00023242"/>
    </source>
</evidence>
<comment type="pathway">
    <text evidence="3">Protein modification; protein ubiquitination.</text>
</comment>
<evidence type="ECO:0000256" key="16">
    <source>
        <dbReference type="ARBA" id="ARBA00029800"/>
    </source>
</evidence>
<comment type="similarity">
    <text evidence="4">Belongs to the CHFR family.</text>
</comment>
<dbReference type="SMART" id="SM00184">
    <property type="entry name" value="RING"/>
    <property type="match status" value="1"/>
</dbReference>
<dbReference type="Pfam" id="PF17979">
    <property type="entry name" value="zf-CRD"/>
    <property type="match status" value="1"/>
</dbReference>
<dbReference type="Pfam" id="PF00097">
    <property type="entry name" value="zf-C3HC4"/>
    <property type="match status" value="1"/>
</dbReference>
<accession>A0AAW0ESI5</accession>
<dbReference type="GO" id="GO:0016567">
    <property type="term" value="P:protein ubiquitination"/>
    <property type="evidence" value="ECO:0007669"/>
    <property type="project" value="TreeGrafter"/>
</dbReference>
<evidence type="ECO:0000256" key="6">
    <source>
        <dbReference type="ARBA" id="ARBA00017908"/>
    </source>
</evidence>
<dbReference type="InterPro" id="IPR019406">
    <property type="entry name" value="APLF_PBZ"/>
</dbReference>
<gene>
    <name evidence="22" type="ORF">NESM_000643800</name>
</gene>
<evidence type="ECO:0000313" key="23">
    <source>
        <dbReference type="Proteomes" id="UP001430356"/>
    </source>
</evidence>
<evidence type="ECO:0000256" key="2">
    <source>
        <dbReference type="ARBA" id="ARBA00004322"/>
    </source>
</evidence>
<feature type="domain" description="FHA" evidence="20">
    <location>
        <begin position="65"/>
        <end position="118"/>
    </location>
</feature>
<dbReference type="Gene3D" id="2.60.200.20">
    <property type="match status" value="1"/>
</dbReference>
<evidence type="ECO:0000256" key="18">
    <source>
        <dbReference type="PROSITE-ProRule" id="PRU00175"/>
    </source>
</evidence>
<evidence type="ECO:0000256" key="7">
    <source>
        <dbReference type="ARBA" id="ARBA00022618"/>
    </source>
</evidence>
<sequence length="519" mass="56446">MSRPASRGSSDGGTPVQHSFEEEANAAADLFDLAAPPLQQPLVARLVPLHAGLPVLSLHQDSGTVVVGRGKDIHEDYRIASSDKLSARHCELLVDPVTLRVELRDVSTNGTFVNGARVAKGERVALQSADRVSLTRPLDAVAEADAQGRVAYIFQRVKAETTHAHMTEELTCSVCRSILHRPCSVLPCMHVFCAGCVSGWVRHDTPHQQHTCPECRGGITDIRPTHRLQSCVERLLLADPASRRPADELAALDAADTVPPSGMKLSKRGRDSSDAEDDFADDHSRDASSGDGDEFIGAVRHAALRFGNPVPLAGPQCSECHTPNAVDGFQCPDSGPHLRCTACRQCFAERPLCGRPQRCHVCNLAFCHMYRAGGCVCGTEMPFKLLREHEPITALPPQTLGGNVLEQGILSTYMASHGALVKDVWATAVAKLAAGEWVPDMTLINGAVTADSPVCQRCAAAVFAELLFHYRRSIAAADLPDSVTRRPNCWYGKECRTQFHKPQHAQNFNHVCYQEKRKE</sequence>
<dbReference type="PANTHER" id="PTHR16079">
    <property type="entry name" value="UBIQUITIN LIGASE PROTEIN CHFR"/>
    <property type="match status" value="1"/>
</dbReference>
<dbReference type="InterPro" id="IPR052256">
    <property type="entry name" value="E3_ubiquitin-ligase_CHFR"/>
</dbReference>
<keyword evidence="15" id="KW-0131">Cell cycle</keyword>
<dbReference type="Gene3D" id="3.30.40.140">
    <property type="match status" value="1"/>
</dbReference>
<keyword evidence="8" id="KW-0808">Transferase</keyword>
<dbReference type="InterPro" id="IPR018957">
    <property type="entry name" value="Znf_C3HC4_RING-type"/>
</dbReference>
<dbReference type="InterPro" id="IPR001841">
    <property type="entry name" value="Znf_RING"/>
</dbReference>
<comment type="subcellular location">
    <subcellularLocation>
        <location evidence="2">Nucleus</location>
        <location evidence="2">PML body</location>
    </subcellularLocation>
</comment>
<evidence type="ECO:0000256" key="17">
    <source>
        <dbReference type="ARBA" id="ARBA00031332"/>
    </source>
</evidence>
<evidence type="ECO:0000256" key="13">
    <source>
        <dbReference type="ARBA" id="ARBA00022833"/>
    </source>
</evidence>
<reference evidence="22 23" key="1">
    <citation type="journal article" date="2021" name="MBio">
        <title>A New Model Trypanosomatid, Novymonas esmeraldas: Genomic Perception of Its 'Candidatus Pandoraea novymonadis' Endosymbiont.</title>
        <authorList>
            <person name="Zakharova A."/>
            <person name="Saura A."/>
            <person name="Butenko A."/>
            <person name="Podesvova L."/>
            <person name="Warmusova S."/>
            <person name="Kostygov A.Y."/>
            <person name="Nenarokova A."/>
            <person name="Lukes J."/>
            <person name="Opperdoes F.R."/>
            <person name="Yurchenko V."/>
        </authorList>
    </citation>
    <scope>NUCLEOTIDE SEQUENCE [LARGE SCALE GENOMIC DNA]</scope>
    <source>
        <strain evidence="22 23">E262AT.01</strain>
    </source>
</reference>
<dbReference type="GO" id="GO:0005634">
    <property type="term" value="C:nucleus"/>
    <property type="evidence" value="ECO:0007669"/>
    <property type="project" value="TreeGrafter"/>
</dbReference>
<dbReference type="Pfam" id="PF10283">
    <property type="entry name" value="zf-CCHH"/>
    <property type="match status" value="1"/>
</dbReference>
<evidence type="ECO:0000259" key="20">
    <source>
        <dbReference type="PROSITE" id="PS50006"/>
    </source>
</evidence>
<dbReference type="SUPFAM" id="SSF57850">
    <property type="entry name" value="RING/U-box"/>
    <property type="match status" value="1"/>
</dbReference>
<dbReference type="PROSITE" id="PS00518">
    <property type="entry name" value="ZF_RING_1"/>
    <property type="match status" value="1"/>
</dbReference>
<keyword evidence="14" id="KW-0539">Nucleus</keyword>
<dbReference type="InterPro" id="IPR008984">
    <property type="entry name" value="SMAD_FHA_dom_sf"/>
</dbReference>
<dbReference type="Pfam" id="PF00498">
    <property type="entry name" value="FHA"/>
    <property type="match status" value="1"/>
</dbReference>
<keyword evidence="9" id="KW-0479">Metal-binding</keyword>
<dbReference type="GO" id="GO:0061630">
    <property type="term" value="F:ubiquitin protein ligase activity"/>
    <property type="evidence" value="ECO:0007669"/>
    <property type="project" value="UniProtKB-EC"/>
</dbReference>
<keyword evidence="7" id="KW-0132">Cell division</keyword>
<keyword evidence="12" id="KW-0833">Ubl conjugation pathway</keyword>
<evidence type="ECO:0000256" key="10">
    <source>
        <dbReference type="ARBA" id="ARBA00022771"/>
    </source>
</evidence>
<evidence type="ECO:0000256" key="15">
    <source>
        <dbReference type="ARBA" id="ARBA00023306"/>
    </source>
</evidence>
<evidence type="ECO:0000313" key="22">
    <source>
        <dbReference type="EMBL" id="KAK7197003.1"/>
    </source>
</evidence>
<keyword evidence="10 18" id="KW-0863">Zinc-finger</keyword>
<dbReference type="PROSITE" id="PS50089">
    <property type="entry name" value="ZF_RING_2"/>
    <property type="match status" value="1"/>
</dbReference>
<proteinExistence type="inferred from homology"/>
<evidence type="ECO:0000256" key="12">
    <source>
        <dbReference type="ARBA" id="ARBA00022786"/>
    </source>
</evidence>
<dbReference type="Gene3D" id="3.30.40.10">
    <property type="entry name" value="Zinc/RING finger domain, C3HC4 (zinc finger)"/>
    <property type="match status" value="1"/>
</dbReference>
<keyword evidence="13" id="KW-0862">Zinc</keyword>
<feature type="region of interest" description="Disordered" evidence="19">
    <location>
        <begin position="250"/>
        <end position="292"/>
    </location>
</feature>
<organism evidence="22 23">
    <name type="scientific">Novymonas esmeraldas</name>
    <dbReference type="NCBI Taxonomy" id="1808958"/>
    <lineage>
        <taxon>Eukaryota</taxon>
        <taxon>Discoba</taxon>
        <taxon>Euglenozoa</taxon>
        <taxon>Kinetoplastea</taxon>
        <taxon>Metakinetoplastina</taxon>
        <taxon>Trypanosomatida</taxon>
        <taxon>Trypanosomatidae</taxon>
        <taxon>Novymonas</taxon>
    </lineage>
</organism>
<dbReference type="GO" id="GO:0051301">
    <property type="term" value="P:cell division"/>
    <property type="evidence" value="ECO:0007669"/>
    <property type="project" value="UniProtKB-KW"/>
</dbReference>
<comment type="catalytic activity">
    <reaction evidence="1">
        <text>S-ubiquitinyl-[E2 ubiquitin-conjugating enzyme]-L-cysteine + [acceptor protein]-L-lysine = [E2 ubiquitin-conjugating enzyme]-L-cysteine + N(6)-ubiquitinyl-[acceptor protein]-L-lysine.</text>
        <dbReference type="EC" id="2.3.2.27"/>
    </reaction>
</comment>
<dbReference type="InterPro" id="IPR017907">
    <property type="entry name" value="Znf_RING_CS"/>
</dbReference>
<evidence type="ECO:0000259" key="21">
    <source>
        <dbReference type="PROSITE" id="PS50089"/>
    </source>
</evidence>
<evidence type="ECO:0000256" key="9">
    <source>
        <dbReference type="ARBA" id="ARBA00022723"/>
    </source>
</evidence>
<keyword evidence="23" id="KW-1185">Reference proteome</keyword>
<name>A0AAW0ESI5_9TRYP</name>
<evidence type="ECO:0000256" key="1">
    <source>
        <dbReference type="ARBA" id="ARBA00000900"/>
    </source>
</evidence>
<comment type="caution">
    <text evidence="22">The sequence shown here is derived from an EMBL/GenBank/DDBJ whole genome shotgun (WGS) entry which is preliminary data.</text>
</comment>
<evidence type="ECO:0000256" key="5">
    <source>
        <dbReference type="ARBA" id="ARBA00012483"/>
    </source>
</evidence>
<dbReference type="PANTHER" id="PTHR16079:SF4">
    <property type="entry name" value="E3 UBIQUITIN-PROTEIN LIGASE CHFR"/>
    <property type="match status" value="1"/>
</dbReference>
<dbReference type="GO" id="GO:0008270">
    <property type="term" value="F:zinc ion binding"/>
    <property type="evidence" value="ECO:0007669"/>
    <property type="project" value="UniProtKB-KW"/>
</dbReference>
<dbReference type="InterPro" id="IPR013083">
    <property type="entry name" value="Znf_RING/FYVE/PHD"/>
</dbReference>
<keyword evidence="11" id="KW-0498">Mitosis</keyword>
<dbReference type="PROSITE" id="PS50006">
    <property type="entry name" value="FHA_DOMAIN"/>
    <property type="match status" value="1"/>
</dbReference>
<dbReference type="InterPro" id="IPR000253">
    <property type="entry name" value="FHA_dom"/>
</dbReference>
<protein>
    <recommendedName>
        <fullName evidence="6">E3 ubiquitin-protein ligase CHFR</fullName>
        <ecNumber evidence="5">2.3.2.27</ecNumber>
    </recommendedName>
    <alternativeName>
        <fullName evidence="17">Checkpoint with forkhead and RING finger domains protein</fullName>
    </alternativeName>
    <alternativeName>
        <fullName evidence="16">RING-type E3 ubiquitin transferase CHFR</fullName>
    </alternativeName>
</protein>
<dbReference type="InterPro" id="IPR040909">
    <property type="entry name" value="CHFR_Znf-CRD"/>
</dbReference>
<evidence type="ECO:0000256" key="11">
    <source>
        <dbReference type="ARBA" id="ARBA00022776"/>
    </source>
</evidence>
<dbReference type="EC" id="2.3.2.27" evidence="5"/>
<dbReference type="SUPFAM" id="SSF49879">
    <property type="entry name" value="SMAD/FHA domain"/>
    <property type="match status" value="1"/>
</dbReference>
<evidence type="ECO:0000256" key="3">
    <source>
        <dbReference type="ARBA" id="ARBA00004906"/>
    </source>
</evidence>
<evidence type="ECO:0000256" key="4">
    <source>
        <dbReference type="ARBA" id="ARBA00005797"/>
    </source>
</evidence>
<dbReference type="SMART" id="SM00240">
    <property type="entry name" value="FHA"/>
    <property type="match status" value="1"/>
</dbReference>
<dbReference type="EMBL" id="JAECZO010000092">
    <property type="protein sequence ID" value="KAK7197003.1"/>
    <property type="molecule type" value="Genomic_DNA"/>
</dbReference>
<dbReference type="Proteomes" id="UP001430356">
    <property type="component" value="Unassembled WGS sequence"/>
</dbReference>
<dbReference type="GO" id="GO:0006511">
    <property type="term" value="P:ubiquitin-dependent protein catabolic process"/>
    <property type="evidence" value="ECO:0007669"/>
    <property type="project" value="TreeGrafter"/>
</dbReference>
<feature type="domain" description="RING-type" evidence="21">
    <location>
        <begin position="172"/>
        <end position="216"/>
    </location>
</feature>